<gene>
    <name evidence="3" type="ORF">S101395_02371</name>
</gene>
<evidence type="ECO:0000256" key="1">
    <source>
        <dbReference type="ARBA" id="ARBA00006739"/>
    </source>
</evidence>
<evidence type="ECO:0000313" key="3">
    <source>
        <dbReference type="EMBL" id="ASB88879.1"/>
    </source>
</evidence>
<dbReference type="InterPro" id="IPR029044">
    <property type="entry name" value="Nucleotide-diphossugar_trans"/>
</dbReference>
<dbReference type="PANTHER" id="PTHR22916">
    <property type="entry name" value="GLYCOSYLTRANSFERASE"/>
    <property type="match status" value="1"/>
</dbReference>
<accession>A0ABM6LHS9</accession>
<proteinExistence type="inferred from homology"/>
<feature type="domain" description="Glycosyltransferase 2-like" evidence="2">
    <location>
        <begin position="5"/>
        <end position="120"/>
    </location>
</feature>
<protein>
    <recommendedName>
        <fullName evidence="2">Glycosyltransferase 2-like domain-containing protein</fullName>
    </recommendedName>
</protein>
<dbReference type="InterPro" id="IPR001173">
    <property type="entry name" value="Glyco_trans_2-like"/>
</dbReference>
<dbReference type="RefSeq" id="WP_006636240.1">
    <property type="nucleotide sequence ID" value="NZ_CP139190.1"/>
</dbReference>
<evidence type="ECO:0000313" key="4">
    <source>
        <dbReference type="Proteomes" id="UP000196877"/>
    </source>
</evidence>
<dbReference type="GeneID" id="92853683"/>
<dbReference type="Proteomes" id="UP000196877">
    <property type="component" value="Chromosome"/>
</dbReference>
<organism evidence="3 4">
    <name type="scientific">Bacillus sonorensis</name>
    <dbReference type="NCBI Taxonomy" id="119858"/>
    <lineage>
        <taxon>Bacteria</taxon>
        <taxon>Bacillati</taxon>
        <taxon>Bacillota</taxon>
        <taxon>Bacilli</taxon>
        <taxon>Bacillales</taxon>
        <taxon>Bacillaceae</taxon>
        <taxon>Bacillus</taxon>
    </lineage>
</organism>
<dbReference type="EMBL" id="CP021920">
    <property type="protein sequence ID" value="ASB88879.1"/>
    <property type="molecule type" value="Genomic_DNA"/>
</dbReference>
<name>A0ABM6LHS9_9BACI</name>
<dbReference type="Pfam" id="PF00535">
    <property type="entry name" value="Glycos_transf_2"/>
    <property type="match status" value="1"/>
</dbReference>
<keyword evidence="4" id="KW-1185">Reference proteome</keyword>
<sequence length="275" mass="31017">MIDLSIVIPAYNDPRLDECLKSIDAEAEIIVALNGATKQVEDIAKKHNTKMVHLPVPNLAKAYNEGIKASSKNNVLLMDSDCIFRRGCIATLYKMLSEHPLAKGRVLFAYRSKREKIIATSRHIHTAKKNAYSPPLAFRKNIVDQIDGYYFDEQINWTEDYDFDARVRKANLSIGYDDSARVVHPALSLYGDLKSSYNYGKGQARGVQLGKEWYAPPERIFKNMIKSWTPLKNKFGTGVAAYLALWQISFFLGFKKESKATERGVKKNGSANTTV</sequence>
<dbReference type="Gene3D" id="3.90.550.10">
    <property type="entry name" value="Spore Coat Polysaccharide Biosynthesis Protein SpsA, Chain A"/>
    <property type="match status" value="1"/>
</dbReference>
<dbReference type="SUPFAM" id="SSF53448">
    <property type="entry name" value="Nucleotide-diphospho-sugar transferases"/>
    <property type="match status" value="1"/>
</dbReference>
<evidence type="ECO:0000259" key="2">
    <source>
        <dbReference type="Pfam" id="PF00535"/>
    </source>
</evidence>
<reference evidence="3 4" key="1">
    <citation type="submission" date="2017-06" db="EMBL/GenBank/DDBJ databases">
        <title>Genome sequence of Bacillus sonorensis strain SRCM101395.</title>
        <authorList>
            <person name="Cho S.H."/>
        </authorList>
    </citation>
    <scope>NUCLEOTIDE SEQUENCE [LARGE SCALE GENOMIC DNA]</scope>
    <source>
        <strain evidence="3 4">SRCM101395</strain>
    </source>
</reference>
<comment type="similarity">
    <text evidence="1">Belongs to the glycosyltransferase 2 family.</text>
</comment>